<feature type="domain" description="AMP-dependent synthetase/ligase" evidence="4">
    <location>
        <begin position="36"/>
        <end position="362"/>
    </location>
</feature>
<dbReference type="InterPro" id="IPR045851">
    <property type="entry name" value="AMP-bd_C_sf"/>
</dbReference>
<name>A0A166B3X7_EXIGL</name>
<feature type="transmembrane region" description="Helical" evidence="3">
    <location>
        <begin position="609"/>
        <end position="632"/>
    </location>
</feature>
<dbReference type="SUPFAM" id="SSF56801">
    <property type="entry name" value="Acetyl-CoA synthetase-like"/>
    <property type="match status" value="2"/>
</dbReference>
<keyword evidence="3" id="KW-0812">Transmembrane</keyword>
<dbReference type="STRING" id="1314781.A0A166B3X7"/>
<evidence type="ECO:0000256" key="2">
    <source>
        <dbReference type="SAM" id="MobiDB-lite"/>
    </source>
</evidence>
<accession>A0A166B3X7</accession>
<protein>
    <submittedName>
        <fullName evidence="5">Acetyl-CoA synthetase-like protein</fullName>
    </submittedName>
</protein>
<dbReference type="InterPro" id="IPR000873">
    <property type="entry name" value="AMP-dep_synth/lig_dom"/>
</dbReference>
<keyword evidence="3" id="KW-0472">Membrane</keyword>
<evidence type="ECO:0000256" key="3">
    <source>
        <dbReference type="SAM" id="Phobius"/>
    </source>
</evidence>
<keyword evidence="6" id="KW-1185">Reference proteome</keyword>
<evidence type="ECO:0000256" key="1">
    <source>
        <dbReference type="ARBA" id="ARBA00023268"/>
    </source>
</evidence>
<dbReference type="PANTHER" id="PTHR45527">
    <property type="entry name" value="NONRIBOSOMAL PEPTIDE SYNTHETASE"/>
    <property type="match status" value="1"/>
</dbReference>
<feature type="region of interest" description="Disordered" evidence="2">
    <location>
        <begin position="1460"/>
        <end position="1480"/>
    </location>
</feature>
<dbReference type="EMBL" id="KV425927">
    <property type="protein sequence ID" value="KZV97689.1"/>
    <property type="molecule type" value="Genomic_DNA"/>
</dbReference>
<dbReference type="InterPro" id="IPR042099">
    <property type="entry name" value="ANL_N_sf"/>
</dbReference>
<feature type="region of interest" description="Disordered" evidence="2">
    <location>
        <begin position="445"/>
        <end position="464"/>
    </location>
</feature>
<feature type="domain" description="AMP-dependent synthetase/ligase" evidence="4">
    <location>
        <begin position="973"/>
        <end position="1306"/>
    </location>
</feature>
<feature type="transmembrane region" description="Helical" evidence="3">
    <location>
        <begin position="687"/>
        <end position="706"/>
    </location>
</feature>
<organism evidence="5 6">
    <name type="scientific">Exidia glandulosa HHB12029</name>
    <dbReference type="NCBI Taxonomy" id="1314781"/>
    <lineage>
        <taxon>Eukaryota</taxon>
        <taxon>Fungi</taxon>
        <taxon>Dikarya</taxon>
        <taxon>Basidiomycota</taxon>
        <taxon>Agaricomycotina</taxon>
        <taxon>Agaricomycetes</taxon>
        <taxon>Auriculariales</taxon>
        <taxon>Exidiaceae</taxon>
        <taxon>Exidia</taxon>
    </lineage>
</organism>
<dbReference type="Pfam" id="PF00501">
    <property type="entry name" value="AMP-binding"/>
    <property type="match status" value="2"/>
</dbReference>
<dbReference type="OrthoDB" id="416786at2759"/>
<dbReference type="InParanoid" id="A0A166B3X7"/>
<dbReference type="InterPro" id="IPR020845">
    <property type="entry name" value="AMP-binding_CS"/>
</dbReference>
<dbReference type="GO" id="GO:0005737">
    <property type="term" value="C:cytoplasm"/>
    <property type="evidence" value="ECO:0007669"/>
    <property type="project" value="TreeGrafter"/>
</dbReference>
<dbReference type="GO" id="GO:0044550">
    <property type="term" value="P:secondary metabolite biosynthetic process"/>
    <property type="evidence" value="ECO:0007669"/>
    <property type="project" value="TreeGrafter"/>
</dbReference>
<dbReference type="InterPro" id="IPR010071">
    <property type="entry name" value="AA_adenyl_dom"/>
</dbReference>
<dbReference type="PANTHER" id="PTHR45527:SF1">
    <property type="entry name" value="FATTY ACID SYNTHASE"/>
    <property type="match status" value="1"/>
</dbReference>
<reference evidence="5 6" key="1">
    <citation type="journal article" date="2016" name="Mol. Biol. Evol.">
        <title>Comparative Genomics of Early-Diverging Mushroom-Forming Fungi Provides Insights into the Origins of Lignocellulose Decay Capabilities.</title>
        <authorList>
            <person name="Nagy L.G."/>
            <person name="Riley R."/>
            <person name="Tritt A."/>
            <person name="Adam C."/>
            <person name="Daum C."/>
            <person name="Floudas D."/>
            <person name="Sun H."/>
            <person name="Yadav J.S."/>
            <person name="Pangilinan J."/>
            <person name="Larsson K.H."/>
            <person name="Matsuura K."/>
            <person name="Barry K."/>
            <person name="Labutti K."/>
            <person name="Kuo R."/>
            <person name="Ohm R.A."/>
            <person name="Bhattacharya S.S."/>
            <person name="Shirouzu T."/>
            <person name="Yoshinaga Y."/>
            <person name="Martin F.M."/>
            <person name="Grigoriev I.V."/>
            <person name="Hibbett D.S."/>
        </authorList>
    </citation>
    <scope>NUCLEOTIDE SEQUENCE [LARGE SCALE GENOMIC DNA]</scope>
    <source>
        <strain evidence="5 6">HHB12029</strain>
    </source>
</reference>
<dbReference type="Gene3D" id="3.40.50.12780">
    <property type="entry name" value="N-terminal domain of ligase-like"/>
    <property type="match status" value="2"/>
</dbReference>
<gene>
    <name evidence="5" type="ORF">EXIGLDRAFT_702867</name>
</gene>
<dbReference type="GO" id="GO:0031177">
    <property type="term" value="F:phosphopantetheine binding"/>
    <property type="evidence" value="ECO:0007669"/>
    <property type="project" value="TreeGrafter"/>
</dbReference>
<dbReference type="GO" id="GO:0043041">
    <property type="term" value="P:amino acid activation for nonribosomal peptide biosynthetic process"/>
    <property type="evidence" value="ECO:0007669"/>
    <property type="project" value="TreeGrafter"/>
</dbReference>
<dbReference type="FunFam" id="3.40.50.980:FF:000001">
    <property type="entry name" value="Non-ribosomal peptide synthetase"/>
    <property type="match status" value="1"/>
</dbReference>
<feature type="transmembrane region" description="Helical" evidence="3">
    <location>
        <begin position="718"/>
        <end position="736"/>
    </location>
</feature>
<dbReference type="Proteomes" id="UP000077266">
    <property type="component" value="Unassembled WGS sequence"/>
</dbReference>
<keyword evidence="1" id="KW-0511">Multifunctional enzyme</keyword>
<feature type="transmembrane region" description="Helical" evidence="3">
    <location>
        <begin position="644"/>
        <end position="667"/>
    </location>
</feature>
<dbReference type="PROSITE" id="PS00455">
    <property type="entry name" value="AMP_BINDING"/>
    <property type="match status" value="2"/>
</dbReference>
<evidence type="ECO:0000313" key="6">
    <source>
        <dbReference type="Proteomes" id="UP000077266"/>
    </source>
</evidence>
<sequence>MHDLVAHLTALDRARFVEFGFGERQPVPFPTIHAAFEHQARSYPAATAVEHLSRSISYAALDASANKLAARLRQLGVRPGIRVCMLVQRSIPMVVGILAVLKAGGAYVPLDGGIVTDSTLEHVIADSGAPLVLALREFAPRVKTGRILCLEDIIAQDDNIEYVGHVENLSTPNDAVYVIYTSGTTGKPKGVEVMHRNVVNLLCMSPGNIGMRPGMRVSQLLNIAFDMCAWEVLGALSNGCTLCLRGKTSAEWRAVMKTVDVIVSTPSILVTPQYGTHTATGPHDPADYPNVKFVATAGEACPQSLADRWSTTAQFFNSCGPTEASIVTIVNTVSPHVCGTPISIGKPVPNTNVKLAEDAPKPMQKDAPQAKAVVPPPTVKPAPRALEFRPYVAEAAPLPVIRSSLNSSTSSLPGELWLTLISQPPAVQIQPQRQLDWRVWRPKSSSSVGSASSTAASTVSGSSSLHTLPTKGEIEAAAAAVVAAAVEVQKIAYDKEKVREVEEGHHVWDGYLDQPLPAKTQGKWARNLRHQIFSLYRRLFGIVFVANMGIFISILAQGGANAQRLGLIVVANLFCAILMRQDYVVNAFFDVFCAVPTAWPLAIRRVCARVYHIGGLHSGCAISGTIWLMYFTAQATIEMTQRRVSIATVVVTYLILLLLVAIVLFAWPKFRVLFHDRFERTHRFMGWSATALVWCQIVLLTNDYRLPGQTLGHALKTSVPFWLVVAMTGSIVLPWLRLRKVAVKAEVLSNHAVRLYFDYTRRLHTDPHPIVTPVPGTYTRISESPLLEWHSFATVAEPGKTGYSLVVSRAGDWTGKQIANPPTHLWVRGIATCGVLRIVPLFRRLVFVATGSGIGPCAPCILEQRVPIRLLWTSPNVRQTFGDKFVDSILDASPDAVVYDTRKHGKPDMVKLTYKLVVEFKAEAVCVISNQKLTRKVVYGMMSRGIPAMDPLFHKFGFGVKREMPYDAVHHAFEHHARLQPHALAVEHLHESITYEQLDKAANRLAHRLRARGVLPGSRVCLLVQRSISMVVAILATLKAGAAYVPLDGGIVTDSTLDHVLHDSAAVLTLALSTFVHRVQDRNHLCLETVIAQDEAEDADCSKPPDLTSPRDGVYVIYTSGTTGKPKGVDVMHRNVVNLVCLSPGNVGMRPGLRVAQLLNIAFDMCAWEVLGSLANGCTLVLRGKTAAEWKAVMKTVHVVIATPSVLGQYDPADYPNIKFAATAGEVCPQSLADAWSKTGQFFNSCGPTEITIVNTVQPHTLGAPLSIGVPTPNNNVYVLDEHRNPLPIGEPGLMWAGGAGITRGYINLPDKTAERYCLDPFANDGSMMFNTGDIGRWRADGQLEHLGRADDQVKVKGFRVELDGVGAAMETCSSVKVATALLIGKDLWGFFTPATTSPSEVKVAAAKIQPYYAVPSRYMALPEFPHTANGKIDKRALRRLAEMQIEQTAAAALAATANEKTHARRSSAHTKPLASTSHGHAHGSFLVAGHIAKRSISEHGTAQPSAGPSRLLTLRSPVSVDLTSTSSPSLQVQFQACKCEQSPLSSQIHTVAVSVSGLDILDGHSKWVAEQPACSLLSADTSSRLLT</sequence>
<dbReference type="NCBIfam" id="TIGR01733">
    <property type="entry name" value="AA-adenyl-dom"/>
    <property type="match status" value="1"/>
</dbReference>
<evidence type="ECO:0000313" key="5">
    <source>
        <dbReference type="EMBL" id="KZV97689.1"/>
    </source>
</evidence>
<feature type="transmembrane region" description="Helical" evidence="3">
    <location>
        <begin position="535"/>
        <end position="556"/>
    </location>
</feature>
<dbReference type="Gene3D" id="3.30.300.30">
    <property type="match status" value="1"/>
</dbReference>
<evidence type="ECO:0000259" key="4">
    <source>
        <dbReference type="Pfam" id="PF00501"/>
    </source>
</evidence>
<feature type="transmembrane region" description="Helical" evidence="3">
    <location>
        <begin position="584"/>
        <end position="603"/>
    </location>
</feature>
<keyword evidence="3" id="KW-1133">Transmembrane helix</keyword>
<proteinExistence type="predicted"/>